<reference evidence="2 3" key="1">
    <citation type="submission" date="2019-08" db="EMBL/GenBank/DDBJ databases">
        <authorList>
            <person name="Alioto T."/>
            <person name="Alioto T."/>
            <person name="Gomez Garrido J."/>
        </authorList>
    </citation>
    <scope>NUCLEOTIDE SEQUENCE [LARGE SCALE GENOMIC DNA]</scope>
</reference>
<proteinExistence type="predicted"/>
<dbReference type="InterPro" id="IPR052958">
    <property type="entry name" value="IFN-induced_PKR_regulator"/>
</dbReference>
<dbReference type="Proteomes" id="UP000325440">
    <property type="component" value="Unassembled WGS sequence"/>
</dbReference>
<dbReference type="PANTHER" id="PTHR46289">
    <property type="entry name" value="52 KDA REPRESSOR OF THE INHIBITOR OF THE PROTEIN KINASE-LIKE PROTEIN-RELATED"/>
    <property type="match status" value="1"/>
</dbReference>
<dbReference type="GO" id="GO:0046983">
    <property type="term" value="F:protein dimerization activity"/>
    <property type="evidence" value="ECO:0007669"/>
    <property type="project" value="InterPro"/>
</dbReference>
<evidence type="ECO:0000313" key="2">
    <source>
        <dbReference type="EMBL" id="VVC42668.1"/>
    </source>
</evidence>
<dbReference type="AlphaFoldDB" id="A0A5E4NCU5"/>
<dbReference type="OrthoDB" id="6621209at2759"/>
<keyword evidence="3" id="KW-1185">Reference proteome</keyword>
<dbReference type="InterPro" id="IPR008906">
    <property type="entry name" value="HATC_C_dom"/>
</dbReference>
<evidence type="ECO:0000259" key="1">
    <source>
        <dbReference type="Pfam" id="PF05699"/>
    </source>
</evidence>
<accession>A0A5E4NCU5</accession>
<feature type="domain" description="HAT C-terminal dimerisation" evidence="1">
    <location>
        <begin position="25"/>
        <end position="81"/>
    </location>
</feature>
<organism evidence="2 3">
    <name type="scientific">Cinara cedri</name>
    <dbReference type="NCBI Taxonomy" id="506608"/>
    <lineage>
        <taxon>Eukaryota</taxon>
        <taxon>Metazoa</taxon>
        <taxon>Ecdysozoa</taxon>
        <taxon>Arthropoda</taxon>
        <taxon>Hexapoda</taxon>
        <taxon>Insecta</taxon>
        <taxon>Pterygota</taxon>
        <taxon>Neoptera</taxon>
        <taxon>Paraneoptera</taxon>
        <taxon>Hemiptera</taxon>
        <taxon>Sternorrhyncha</taxon>
        <taxon>Aphidomorpha</taxon>
        <taxon>Aphidoidea</taxon>
        <taxon>Aphididae</taxon>
        <taxon>Lachninae</taxon>
        <taxon>Cinara</taxon>
    </lineage>
</organism>
<protein>
    <submittedName>
        <fullName evidence="2">HAT, C-terminal dimerisation domain</fullName>
    </submittedName>
</protein>
<gene>
    <name evidence="2" type="ORF">CINCED_3A007656</name>
</gene>
<name>A0A5E4NCU5_9HEMI</name>
<dbReference type="EMBL" id="CABPRJ010001974">
    <property type="protein sequence ID" value="VVC42668.1"/>
    <property type="molecule type" value="Genomic_DNA"/>
</dbReference>
<evidence type="ECO:0000313" key="3">
    <source>
        <dbReference type="Proteomes" id="UP000325440"/>
    </source>
</evidence>
<dbReference type="Pfam" id="PF05699">
    <property type="entry name" value="Dimer_Tnp_hAT"/>
    <property type="match status" value="1"/>
</dbReference>
<sequence>MEKWKSVPDKELSKSAIDTLSAMSKGLYPNIWCLLSILATLPVSTSSAERTFSTLRRLKNYLRNSCSDDRLTGLALLSVHRSISINIEEIINTFSKMPREVDLII</sequence>
<dbReference type="PANTHER" id="PTHR46289:SF14">
    <property type="entry name" value="DUF4371 DOMAIN-CONTAINING PROTEIN"/>
    <property type="match status" value="1"/>
</dbReference>